<dbReference type="Gramene" id="RZC51619">
    <property type="protein sequence ID" value="RZC51619"/>
    <property type="gene ID" value="C5167_020036"/>
</dbReference>
<dbReference type="Proteomes" id="UP000316621">
    <property type="component" value="Chromosome 2"/>
</dbReference>
<reference evidence="2 3" key="1">
    <citation type="journal article" date="2018" name="Science">
        <title>The opium poppy genome and morphinan production.</title>
        <authorList>
            <person name="Guo L."/>
            <person name="Winzer T."/>
            <person name="Yang X."/>
            <person name="Li Y."/>
            <person name="Ning Z."/>
            <person name="He Z."/>
            <person name="Teodor R."/>
            <person name="Lu Y."/>
            <person name="Bowser T.A."/>
            <person name="Graham I.A."/>
            <person name="Ye K."/>
        </authorList>
    </citation>
    <scope>NUCLEOTIDE SEQUENCE [LARGE SCALE GENOMIC DNA]</scope>
    <source>
        <strain evidence="3">cv. HN1</strain>
        <tissue evidence="2">Leaves</tissue>
    </source>
</reference>
<feature type="domain" description="FBD" evidence="1">
    <location>
        <begin position="85"/>
        <end position="160"/>
    </location>
</feature>
<accession>A0A4Y7IVT5</accession>
<dbReference type="InterPro" id="IPR006566">
    <property type="entry name" value="FBD"/>
</dbReference>
<name>A0A4Y7IVT5_PAPSO</name>
<gene>
    <name evidence="2" type="ORF">C5167_020036</name>
</gene>
<dbReference type="Pfam" id="PF08387">
    <property type="entry name" value="FBD"/>
    <property type="match status" value="1"/>
</dbReference>
<proteinExistence type="predicted"/>
<evidence type="ECO:0000259" key="1">
    <source>
        <dbReference type="SMART" id="SM00579"/>
    </source>
</evidence>
<dbReference type="SMART" id="SM00579">
    <property type="entry name" value="FBD"/>
    <property type="match status" value="1"/>
</dbReference>
<dbReference type="PANTHER" id="PTHR31900">
    <property type="entry name" value="F-BOX/RNI SUPERFAMILY PROTEIN-RELATED"/>
    <property type="match status" value="1"/>
</dbReference>
<dbReference type="EMBL" id="CM010716">
    <property type="protein sequence ID" value="RZC51619.1"/>
    <property type="molecule type" value="Genomic_DNA"/>
</dbReference>
<protein>
    <recommendedName>
        <fullName evidence="1">FBD domain-containing protein</fullName>
    </recommendedName>
</protein>
<dbReference type="PANTHER" id="PTHR31900:SF27">
    <property type="entry name" value="FBD DOMAIN-CONTAINING PROTEIN"/>
    <property type="match status" value="1"/>
</dbReference>
<dbReference type="AlphaFoldDB" id="A0A4Y7IVT5"/>
<evidence type="ECO:0000313" key="2">
    <source>
        <dbReference type="EMBL" id="RZC51619.1"/>
    </source>
</evidence>
<keyword evidence="3" id="KW-1185">Reference proteome</keyword>
<sequence length="178" mass="20532">MYYACDYRAPFVQSRFSVSLLSSPQLFLDSLPLKTIFILETEYSQADTVLKFLQFTPSLEALAIVQKGWCNKFNEDAFTSNLVPRCLLLHLKTIEIQKFEGSPEELKLVKYFWKNARILQVLIIQSGTIKTIAALEKKTQIMELLLMNPRASTSCKVKFQFPSSFPKKFKLVSILYWG</sequence>
<organism evidence="2 3">
    <name type="scientific">Papaver somniferum</name>
    <name type="common">Opium poppy</name>
    <dbReference type="NCBI Taxonomy" id="3469"/>
    <lineage>
        <taxon>Eukaryota</taxon>
        <taxon>Viridiplantae</taxon>
        <taxon>Streptophyta</taxon>
        <taxon>Embryophyta</taxon>
        <taxon>Tracheophyta</taxon>
        <taxon>Spermatophyta</taxon>
        <taxon>Magnoliopsida</taxon>
        <taxon>Ranunculales</taxon>
        <taxon>Papaveraceae</taxon>
        <taxon>Papaveroideae</taxon>
        <taxon>Papaver</taxon>
    </lineage>
</organism>
<evidence type="ECO:0000313" key="3">
    <source>
        <dbReference type="Proteomes" id="UP000316621"/>
    </source>
</evidence>
<dbReference type="InterPro" id="IPR050232">
    <property type="entry name" value="FBL13/AtMIF1-like"/>
</dbReference>